<keyword evidence="2" id="KW-1185">Reference proteome</keyword>
<organism evidence="1 2">
    <name type="scientific">Russula earlei</name>
    <dbReference type="NCBI Taxonomy" id="71964"/>
    <lineage>
        <taxon>Eukaryota</taxon>
        <taxon>Fungi</taxon>
        <taxon>Dikarya</taxon>
        <taxon>Basidiomycota</taxon>
        <taxon>Agaricomycotina</taxon>
        <taxon>Agaricomycetes</taxon>
        <taxon>Russulales</taxon>
        <taxon>Russulaceae</taxon>
        <taxon>Russula</taxon>
    </lineage>
</organism>
<evidence type="ECO:0000313" key="2">
    <source>
        <dbReference type="Proteomes" id="UP001207468"/>
    </source>
</evidence>
<protein>
    <submittedName>
        <fullName evidence="1">Uncharacterized protein</fullName>
    </submittedName>
</protein>
<accession>A0ACC0TZM6</accession>
<dbReference type="Proteomes" id="UP001207468">
    <property type="component" value="Unassembled WGS sequence"/>
</dbReference>
<sequence length="273" mass="30706">MAQRVQLNGALGLSAYYGELNTAPITQMSPALTVGGSYDITDQLRARLALSVLGVKGDDQKNKLENYRERNLNFKSTIYEMNFLAEYDFLNSGSHFIIPYIFAGPGVYHFDPTTIDRNGNKVHLHDVGTEGQFLTGTYSYLQKKQYNLTQFNIQLGGGIRYELSEDISVSGEFSLRFLQTDHLDDVSSSTYVDPAVFVAQGQYEAAILGYRGDEVGKAFAPGAPRGSPKVNDKYYTFQIRVNFRLEGLHIGKQLGYYTNDNYNARKSMRCFRL</sequence>
<name>A0ACC0TZM6_9AGAM</name>
<comment type="caution">
    <text evidence="1">The sequence shown here is derived from an EMBL/GenBank/DDBJ whole genome shotgun (WGS) entry which is preliminary data.</text>
</comment>
<evidence type="ECO:0000313" key="1">
    <source>
        <dbReference type="EMBL" id="KAI9452605.1"/>
    </source>
</evidence>
<proteinExistence type="predicted"/>
<gene>
    <name evidence="1" type="ORF">F5148DRAFT_1289524</name>
</gene>
<dbReference type="EMBL" id="JAGFNK010000331">
    <property type="protein sequence ID" value="KAI9452605.1"/>
    <property type="molecule type" value="Genomic_DNA"/>
</dbReference>
<reference evidence="1" key="1">
    <citation type="submission" date="2021-03" db="EMBL/GenBank/DDBJ databases">
        <title>Evolutionary priming and transition to the ectomycorrhizal habit in an iconic lineage of mushroom-forming fungi: is preadaptation a requirement?</title>
        <authorList>
            <consortium name="DOE Joint Genome Institute"/>
            <person name="Looney B.P."/>
            <person name="Miyauchi S."/>
            <person name="Morin E."/>
            <person name="Drula E."/>
            <person name="Courty P.E."/>
            <person name="Chicoki N."/>
            <person name="Fauchery L."/>
            <person name="Kohler A."/>
            <person name="Kuo A."/>
            <person name="LaButti K."/>
            <person name="Pangilinan J."/>
            <person name="Lipzen A."/>
            <person name="Riley R."/>
            <person name="Andreopoulos W."/>
            <person name="He G."/>
            <person name="Johnson J."/>
            <person name="Barry K.W."/>
            <person name="Grigoriev I.V."/>
            <person name="Nagy L."/>
            <person name="Hibbett D."/>
            <person name="Henrissat B."/>
            <person name="Matheny P.B."/>
            <person name="Labbe J."/>
            <person name="Martin A.F."/>
        </authorList>
    </citation>
    <scope>NUCLEOTIDE SEQUENCE</scope>
    <source>
        <strain evidence="1">BPL698</strain>
    </source>
</reference>